<name>A0ACC1BDD1_9ROSI</name>
<organism evidence="1 2">
    <name type="scientific">Pistacia atlantica</name>
    <dbReference type="NCBI Taxonomy" id="434234"/>
    <lineage>
        <taxon>Eukaryota</taxon>
        <taxon>Viridiplantae</taxon>
        <taxon>Streptophyta</taxon>
        <taxon>Embryophyta</taxon>
        <taxon>Tracheophyta</taxon>
        <taxon>Spermatophyta</taxon>
        <taxon>Magnoliopsida</taxon>
        <taxon>eudicotyledons</taxon>
        <taxon>Gunneridae</taxon>
        <taxon>Pentapetalae</taxon>
        <taxon>rosids</taxon>
        <taxon>malvids</taxon>
        <taxon>Sapindales</taxon>
        <taxon>Anacardiaceae</taxon>
        <taxon>Pistacia</taxon>
    </lineage>
</organism>
<protein>
    <submittedName>
        <fullName evidence="1">Uncharacterized protein</fullName>
    </submittedName>
</protein>
<dbReference type="Proteomes" id="UP001164250">
    <property type="component" value="Chromosome 5"/>
</dbReference>
<dbReference type="EMBL" id="CM047901">
    <property type="protein sequence ID" value="KAJ0096935.1"/>
    <property type="molecule type" value="Genomic_DNA"/>
</dbReference>
<evidence type="ECO:0000313" key="1">
    <source>
        <dbReference type="EMBL" id="KAJ0096935.1"/>
    </source>
</evidence>
<keyword evidence="2" id="KW-1185">Reference proteome</keyword>
<comment type="caution">
    <text evidence="1">The sequence shown here is derived from an EMBL/GenBank/DDBJ whole genome shotgun (WGS) entry which is preliminary data.</text>
</comment>
<gene>
    <name evidence="1" type="ORF">Patl1_28438</name>
</gene>
<proteinExistence type="predicted"/>
<accession>A0ACC1BDD1</accession>
<evidence type="ECO:0000313" key="2">
    <source>
        <dbReference type="Proteomes" id="UP001164250"/>
    </source>
</evidence>
<sequence>MVFSSSVRDEVSTHRYLCHDGLLVSSPCLRRIRDVDMKRGFAFVAREFSDPRNADYARYSLNGRDVDGSRIIVEFATGGSRGPGGSLEYLGRGPPPRSGRCFNCGIGRHWARDCKVGEWKNKCYRCGDRGHIERNRQNSPKKLSYVCFFLMASLLILSTLVHHTSVGM</sequence>
<reference evidence="2" key="1">
    <citation type="journal article" date="2023" name="G3 (Bethesda)">
        <title>Genome assembly and association tests identify interacting loci associated with vigor, precocity, and sex in interspecific pistachio rootstocks.</title>
        <authorList>
            <person name="Palmer W."/>
            <person name="Jacygrad E."/>
            <person name="Sagayaradj S."/>
            <person name="Cavanaugh K."/>
            <person name="Han R."/>
            <person name="Bertier L."/>
            <person name="Beede B."/>
            <person name="Kafkas S."/>
            <person name="Golino D."/>
            <person name="Preece J."/>
            <person name="Michelmore R."/>
        </authorList>
    </citation>
    <scope>NUCLEOTIDE SEQUENCE [LARGE SCALE GENOMIC DNA]</scope>
</reference>